<feature type="transmembrane region" description="Helical" evidence="1">
    <location>
        <begin position="162"/>
        <end position="184"/>
    </location>
</feature>
<dbReference type="Proteomes" id="UP000318453">
    <property type="component" value="Chromosome"/>
</dbReference>
<evidence type="ECO:0000313" key="2">
    <source>
        <dbReference type="EMBL" id="QDZ40623.1"/>
    </source>
</evidence>
<dbReference type="PIRSF" id="PIRSF016919">
    <property type="entry name" value="HupE_UreJ"/>
    <property type="match status" value="1"/>
</dbReference>
<keyword evidence="1" id="KW-0812">Transmembrane</keyword>
<dbReference type="KEGG" id="enn:FRE64_12060"/>
<gene>
    <name evidence="2" type="ORF">FRE64_12060</name>
</gene>
<dbReference type="OrthoDB" id="9808192at2"/>
<keyword evidence="3" id="KW-1185">Reference proteome</keyword>
<protein>
    <submittedName>
        <fullName evidence="2">HupE/UreJ family protein</fullName>
    </submittedName>
</protein>
<keyword evidence="1" id="KW-0472">Membrane</keyword>
<organism evidence="2 3">
    <name type="scientific">Euhalothece natronophila Z-M001</name>
    <dbReference type="NCBI Taxonomy" id="522448"/>
    <lineage>
        <taxon>Bacteria</taxon>
        <taxon>Bacillati</taxon>
        <taxon>Cyanobacteriota</taxon>
        <taxon>Cyanophyceae</taxon>
        <taxon>Oscillatoriophycideae</taxon>
        <taxon>Chroococcales</taxon>
        <taxon>Halothecacae</taxon>
        <taxon>Halothece cluster</taxon>
        <taxon>Euhalothece</taxon>
    </lineage>
</organism>
<feature type="transmembrane region" description="Helical" evidence="1">
    <location>
        <begin position="196"/>
        <end position="215"/>
    </location>
</feature>
<feature type="transmembrane region" description="Helical" evidence="1">
    <location>
        <begin position="76"/>
        <end position="94"/>
    </location>
</feature>
<keyword evidence="1" id="KW-1133">Transmembrane helix</keyword>
<feature type="transmembrane region" description="Helical" evidence="1">
    <location>
        <begin position="45"/>
        <end position="69"/>
    </location>
</feature>
<dbReference type="EMBL" id="CP042326">
    <property type="protein sequence ID" value="QDZ40623.1"/>
    <property type="molecule type" value="Genomic_DNA"/>
</dbReference>
<accession>A0A5B8NMT8</accession>
<reference evidence="2" key="1">
    <citation type="submission" date="2019-08" db="EMBL/GenBank/DDBJ databases">
        <title>Carotenoids and Carotenoid Binding Proteins in the Halophilic Cyanobacterium Euhalothece sp. ZM00.</title>
        <authorList>
            <person name="Cho S.M."/>
            <person name="Song J.Y."/>
            <person name="Park Y.-I."/>
        </authorList>
    </citation>
    <scope>NUCLEOTIDE SEQUENCE [LARGE SCALE GENOMIC DNA]</scope>
    <source>
        <strain evidence="2">Z-M001</strain>
    </source>
</reference>
<dbReference type="AlphaFoldDB" id="A0A5B8NMT8"/>
<dbReference type="InterPro" id="IPR007038">
    <property type="entry name" value="HupE_UreJ"/>
</dbReference>
<dbReference type="Pfam" id="PF04955">
    <property type="entry name" value="HupE_UreJ"/>
    <property type="match status" value="1"/>
</dbReference>
<sequence length="218" mass="23011">MNKNQSRLGLTVVLFAILAFFSFTEPAFAHHPTGGELPNSWLEGFLSGLGHPVIGIDHLVFVIASGLIAVGSQRGWLIPTGFILATPIGTGIHLQEIDIPFVEALIGISVLAMGILLINRRTNEESQPLVYSLVIAVGSAIAGIFHGYAYGEAVIGAEMTPILAYLAGFTLIQLLIALGSYKLAQTVTPKISSPTLPVNQLLGCGIVGMGIIFITSTF</sequence>
<feature type="transmembrane region" description="Helical" evidence="1">
    <location>
        <begin position="100"/>
        <end position="118"/>
    </location>
</feature>
<evidence type="ECO:0000313" key="3">
    <source>
        <dbReference type="Proteomes" id="UP000318453"/>
    </source>
</evidence>
<dbReference type="RefSeq" id="WP_146296470.1">
    <property type="nucleotide sequence ID" value="NZ_CP042326.1"/>
</dbReference>
<proteinExistence type="predicted"/>
<name>A0A5B8NMT8_9CHRO</name>
<feature type="transmembrane region" description="Helical" evidence="1">
    <location>
        <begin position="130"/>
        <end position="150"/>
    </location>
</feature>
<evidence type="ECO:0000256" key="1">
    <source>
        <dbReference type="SAM" id="Phobius"/>
    </source>
</evidence>